<reference evidence="2" key="2">
    <citation type="submission" date="2022-01" db="EMBL/GenBank/DDBJ databases">
        <authorList>
            <person name="Yamashiro T."/>
            <person name="Shiraishi A."/>
            <person name="Satake H."/>
            <person name="Nakayama K."/>
        </authorList>
    </citation>
    <scope>NUCLEOTIDE SEQUENCE</scope>
</reference>
<comment type="caution">
    <text evidence="2">The sequence shown here is derived from an EMBL/GenBank/DDBJ whole genome shotgun (WGS) entry which is preliminary data.</text>
</comment>
<sequence>MDEVVVDVQIRVIDVRNKVVVIDLRDQVANYPLLRHVSYEVVFVVIEDLEVQASLSRHIAHNKECQGNWQTLQVEREFNILKPKLNGEDKTIKANNLKDLSIALILSLCNLFIMNVTSHEDVHIDEGGSSDPPPTNENHDADFDTGYDNDFEGGSPKRYGRYFRGYDDIVSKWKNSILPKVAAFSVVYDGVQRMDENGSSDLCAASGPNCQVYGKRNRTSPSSSQNNVNQVVLQIEDVPINEGGSSVPLTTNENHEADFDIGYENDFEGSSLAPSPRSPSRVRPKKKAKGGVSEFEEDMKQAIINLAKGGFSKNKGPSADECHEKLKIIGLESNDLLYLAAFLIFSQPRGNYRDTWMTLPSDPDVWEGTTHNARILNEALIDPEADFLMPYLDKYYLCDAAYRHTRGLWHHIRMLVIILFGWERISDEFFPLYDHREVHGSSNSQDDNVVNEDVQPYGSAADQEYMTSLRDSIAAQCPLMF</sequence>
<feature type="compositionally biased region" description="Low complexity" evidence="1">
    <location>
        <begin position="270"/>
        <end position="279"/>
    </location>
</feature>
<dbReference type="EMBL" id="BQNB010010745">
    <property type="protein sequence ID" value="GJS81408.1"/>
    <property type="molecule type" value="Genomic_DNA"/>
</dbReference>
<feature type="region of interest" description="Disordered" evidence="1">
    <location>
        <begin position="123"/>
        <end position="152"/>
    </location>
</feature>
<feature type="compositionally biased region" description="Basic residues" evidence="1">
    <location>
        <begin position="280"/>
        <end position="289"/>
    </location>
</feature>
<evidence type="ECO:0000256" key="1">
    <source>
        <dbReference type="SAM" id="MobiDB-lite"/>
    </source>
</evidence>
<gene>
    <name evidence="2" type="ORF">Tco_0747949</name>
</gene>
<reference evidence="2" key="1">
    <citation type="journal article" date="2022" name="Int. J. Mol. Sci.">
        <title>Draft Genome of Tanacetum Coccineum: Genomic Comparison of Closely Related Tanacetum-Family Plants.</title>
        <authorList>
            <person name="Yamashiro T."/>
            <person name="Shiraishi A."/>
            <person name="Nakayama K."/>
            <person name="Satake H."/>
        </authorList>
    </citation>
    <scope>NUCLEOTIDE SEQUENCE</scope>
</reference>
<proteinExistence type="predicted"/>
<feature type="region of interest" description="Disordered" evidence="1">
    <location>
        <begin position="268"/>
        <end position="294"/>
    </location>
</feature>
<evidence type="ECO:0000313" key="2">
    <source>
        <dbReference type="EMBL" id="GJS81408.1"/>
    </source>
</evidence>
<name>A0ABQ4YX77_9ASTR</name>
<dbReference type="Proteomes" id="UP001151760">
    <property type="component" value="Unassembled WGS sequence"/>
</dbReference>
<protein>
    <submittedName>
        <fullName evidence="2">Uncharacterized protein</fullName>
    </submittedName>
</protein>
<organism evidence="2 3">
    <name type="scientific">Tanacetum coccineum</name>
    <dbReference type="NCBI Taxonomy" id="301880"/>
    <lineage>
        <taxon>Eukaryota</taxon>
        <taxon>Viridiplantae</taxon>
        <taxon>Streptophyta</taxon>
        <taxon>Embryophyta</taxon>
        <taxon>Tracheophyta</taxon>
        <taxon>Spermatophyta</taxon>
        <taxon>Magnoliopsida</taxon>
        <taxon>eudicotyledons</taxon>
        <taxon>Gunneridae</taxon>
        <taxon>Pentapetalae</taxon>
        <taxon>asterids</taxon>
        <taxon>campanulids</taxon>
        <taxon>Asterales</taxon>
        <taxon>Asteraceae</taxon>
        <taxon>Asteroideae</taxon>
        <taxon>Anthemideae</taxon>
        <taxon>Anthemidinae</taxon>
        <taxon>Tanacetum</taxon>
    </lineage>
</organism>
<accession>A0ABQ4YX77</accession>
<evidence type="ECO:0000313" key="3">
    <source>
        <dbReference type="Proteomes" id="UP001151760"/>
    </source>
</evidence>
<keyword evidence="3" id="KW-1185">Reference proteome</keyword>